<proteinExistence type="predicted"/>
<evidence type="ECO:0000256" key="1">
    <source>
        <dbReference type="SAM" id="MobiDB-lite"/>
    </source>
</evidence>
<comment type="caution">
    <text evidence="2">The sequence shown here is derived from an EMBL/GenBank/DDBJ whole genome shotgun (WGS) entry which is preliminary data.</text>
</comment>
<sequence length="210" mass="23440">MKQRHEPLSRLKKCPDHISIFAITALGQRRYIVIRTTKKYCHCLGGLGAPDLEVAISRITQSCWAAFSSDAGTIKPAPLQTSRRRQMGSLHMPAEICRTFNWRKHSHFLVMADTGSPTIIIRVVARYDGRPQGKGDVLWSSGPFPGGPHRAMGAEPHISEQNSSRPWCELVARRITVEIANRPTTGLRPGNISSQQSRKRERSGRAPWAP</sequence>
<evidence type="ECO:0000313" key="3">
    <source>
        <dbReference type="Proteomes" id="UP001519460"/>
    </source>
</evidence>
<dbReference type="AlphaFoldDB" id="A0ABD0J083"/>
<keyword evidence="3" id="KW-1185">Reference proteome</keyword>
<protein>
    <submittedName>
        <fullName evidence="2">Uncharacterized protein</fullName>
    </submittedName>
</protein>
<dbReference type="Proteomes" id="UP001519460">
    <property type="component" value="Unassembled WGS sequence"/>
</dbReference>
<organism evidence="2 3">
    <name type="scientific">Batillaria attramentaria</name>
    <dbReference type="NCBI Taxonomy" id="370345"/>
    <lineage>
        <taxon>Eukaryota</taxon>
        <taxon>Metazoa</taxon>
        <taxon>Spiralia</taxon>
        <taxon>Lophotrochozoa</taxon>
        <taxon>Mollusca</taxon>
        <taxon>Gastropoda</taxon>
        <taxon>Caenogastropoda</taxon>
        <taxon>Sorbeoconcha</taxon>
        <taxon>Cerithioidea</taxon>
        <taxon>Batillariidae</taxon>
        <taxon>Batillaria</taxon>
    </lineage>
</organism>
<feature type="region of interest" description="Disordered" evidence="1">
    <location>
        <begin position="181"/>
        <end position="210"/>
    </location>
</feature>
<accession>A0ABD0J083</accession>
<dbReference type="EMBL" id="JACVVK020000818">
    <property type="protein sequence ID" value="KAK7443433.1"/>
    <property type="molecule type" value="Genomic_DNA"/>
</dbReference>
<name>A0ABD0J083_9CAEN</name>
<evidence type="ECO:0000313" key="2">
    <source>
        <dbReference type="EMBL" id="KAK7443433.1"/>
    </source>
</evidence>
<gene>
    <name evidence="2" type="ORF">BaRGS_00040461</name>
</gene>
<reference evidence="2 3" key="1">
    <citation type="journal article" date="2023" name="Sci. Data">
        <title>Genome assembly of the Korean intertidal mud-creeper Batillaria attramentaria.</title>
        <authorList>
            <person name="Patra A.K."/>
            <person name="Ho P.T."/>
            <person name="Jun S."/>
            <person name="Lee S.J."/>
            <person name="Kim Y."/>
            <person name="Won Y.J."/>
        </authorList>
    </citation>
    <scope>NUCLEOTIDE SEQUENCE [LARGE SCALE GENOMIC DNA]</scope>
    <source>
        <strain evidence="2">Wonlab-2016</strain>
    </source>
</reference>